<name>A0A8J8T1D2_HALGN</name>
<feature type="compositionally biased region" description="Basic and acidic residues" evidence="5">
    <location>
        <begin position="346"/>
        <end position="360"/>
    </location>
</feature>
<sequence length="399" mass="45713">MDISKQILKRETEMNMHLIIERLWLGDMAGAYNKDILKKNGITDILTVAQDILPKFPRLFNYKLIKILDTPSANLKVHFQTCIAFIRDALNRGGCVLVHCYAGISRSATIVIAYLMQEHGFSLKQALIYVKQRRNFIHPNEGFRRQLLAFQRELASKKEQGLRDTQPAIVQQATPTLYNTPIPQHGKFNSYFQPITQTYLHQISMYSPKVQKISTFDFVEHIPKRTVRVEKPRLEAIYLNNKILKQTPQKYKLPEQLINNQPRLSVGANTIGSGRAYTSHFDKRESNVDELLPSSKAVWSPQPTHKFPVKKFHIPHQIYQGVLQTQQATPKFRIPNFSPKMGSAEGMREGYRSPGVKDLEGSPTIFSRGHMNMELRKFILSPPNNQKNEKQLPAGPIQG</sequence>
<dbReference type="GO" id="GO:0017017">
    <property type="term" value="F:MAP kinase tyrosine/serine/threonine phosphatase activity"/>
    <property type="evidence" value="ECO:0007669"/>
    <property type="project" value="TreeGrafter"/>
</dbReference>
<dbReference type="CDD" id="cd14498">
    <property type="entry name" value="DSP"/>
    <property type="match status" value="1"/>
</dbReference>
<dbReference type="GO" id="GO:0004722">
    <property type="term" value="F:protein serine/threonine phosphatase activity"/>
    <property type="evidence" value="ECO:0007669"/>
    <property type="project" value="UniProtKB-EC"/>
</dbReference>
<dbReference type="PROSITE" id="PS50054">
    <property type="entry name" value="TYR_PHOSPHATASE_DUAL"/>
    <property type="match status" value="1"/>
</dbReference>
<dbReference type="FunFam" id="3.90.190.10:FF:000004">
    <property type="entry name" value="Protein phosphatase Slingshot homolog 2"/>
    <property type="match status" value="1"/>
</dbReference>
<dbReference type="GO" id="GO:0043409">
    <property type="term" value="P:negative regulation of MAPK cascade"/>
    <property type="evidence" value="ECO:0007669"/>
    <property type="project" value="TreeGrafter"/>
</dbReference>
<dbReference type="SMART" id="SM00195">
    <property type="entry name" value="DSPc"/>
    <property type="match status" value="1"/>
</dbReference>
<dbReference type="InterPro" id="IPR000387">
    <property type="entry name" value="Tyr_Pase_dom"/>
</dbReference>
<dbReference type="EMBL" id="RRYP01010578">
    <property type="protein sequence ID" value="TNV78290.1"/>
    <property type="molecule type" value="Genomic_DNA"/>
</dbReference>
<dbReference type="GO" id="GO:0005737">
    <property type="term" value="C:cytoplasm"/>
    <property type="evidence" value="ECO:0007669"/>
    <property type="project" value="TreeGrafter"/>
</dbReference>
<evidence type="ECO:0000259" key="7">
    <source>
        <dbReference type="PROSITE" id="PS50056"/>
    </source>
</evidence>
<dbReference type="PANTHER" id="PTHR10159">
    <property type="entry name" value="DUAL SPECIFICITY PROTEIN PHOSPHATASE"/>
    <property type="match status" value="1"/>
</dbReference>
<evidence type="ECO:0000256" key="3">
    <source>
        <dbReference type="ARBA" id="ARBA00022912"/>
    </source>
</evidence>
<comment type="catalytic activity">
    <reaction evidence="4">
        <text>O-phospho-L-threonyl-[protein] + H2O = L-threonyl-[protein] + phosphate</text>
        <dbReference type="Rhea" id="RHEA:47004"/>
        <dbReference type="Rhea" id="RHEA-COMP:11060"/>
        <dbReference type="Rhea" id="RHEA-COMP:11605"/>
        <dbReference type="ChEBI" id="CHEBI:15377"/>
        <dbReference type="ChEBI" id="CHEBI:30013"/>
        <dbReference type="ChEBI" id="CHEBI:43474"/>
        <dbReference type="ChEBI" id="CHEBI:61977"/>
        <dbReference type="EC" id="3.1.3.16"/>
    </reaction>
</comment>
<dbReference type="PROSITE" id="PS00383">
    <property type="entry name" value="TYR_PHOSPHATASE_1"/>
    <property type="match status" value="1"/>
</dbReference>
<organism evidence="8 9">
    <name type="scientific">Halteria grandinella</name>
    <dbReference type="NCBI Taxonomy" id="5974"/>
    <lineage>
        <taxon>Eukaryota</taxon>
        <taxon>Sar</taxon>
        <taxon>Alveolata</taxon>
        <taxon>Ciliophora</taxon>
        <taxon>Intramacronucleata</taxon>
        <taxon>Spirotrichea</taxon>
        <taxon>Stichotrichia</taxon>
        <taxon>Sporadotrichida</taxon>
        <taxon>Halteriidae</taxon>
        <taxon>Halteria</taxon>
    </lineage>
</organism>
<dbReference type="Proteomes" id="UP000785679">
    <property type="component" value="Unassembled WGS sequence"/>
</dbReference>
<evidence type="ECO:0000313" key="8">
    <source>
        <dbReference type="EMBL" id="TNV78290.1"/>
    </source>
</evidence>
<dbReference type="PROSITE" id="PS50056">
    <property type="entry name" value="TYR_PHOSPHATASE_2"/>
    <property type="match status" value="1"/>
</dbReference>
<reference evidence="8" key="1">
    <citation type="submission" date="2019-06" db="EMBL/GenBank/DDBJ databases">
        <authorList>
            <person name="Zheng W."/>
        </authorList>
    </citation>
    <scope>NUCLEOTIDE SEQUENCE</scope>
    <source>
        <strain evidence="8">QDHG01</strain>
    </source>
</reference>
<comment type="caution">
    <text evidence="8">The sequence shown here is derived from an EMBL/GenBank/DDBJ whole genome shotgun (WGS) entry which is preliminary data.</text>
</comment>
<protein>
    <submittedName>
        <fullName evidence="8">Uncharacterized protein</fullName>
    </submittedName>
</protein>
<evidence type="ECO:0000256" key="2">
    <source>
        <dbReference type="ARBA" id="ARBA00022801"/>
    </source>
</evidence>
<keyword evidence="9" id="KW-1185">Reference proteome</keyword>
<dbReference type="InterPro" id="IPR016130">
    <property type="entry name" value="Tyr_Pase_AS"/>
</dbReference>
<dbReference type="Gene3D" id="3.90.190.10">
    <property type="entry name" value="Protein tyrosine phosphatase superfamily"/>
    <property type="match status" value="1"/>
</dbReference>
<evidence type="ECO:0000256" key="4">
    <source>
        <dbReference type="ARBA" id="ARBA00048336"/>
    </source>
</evidence>
<accession>A0A8J8T1D2</accession>
<dbReference type="InterPro" id="IPR000340">
    <property type="entry name" value="Dual-sp_phosphatase_cat-dom"/>
</dbReference>
<dbReference type="InterPro" id="IPR029021">
    <property type="entry name" value="Prot-tyrosine_phosphatase-like"/>
</dbReference>
<evidence type="ECO:0000259" key="6">
    <source>
        <dbReference type="PROSITE" id="PS50054"/>
    </source>
</evidence>
<proteinExistence type="inferred from homology"/>
<dbReference type="GO" id="GO:0033550">
    <property type="term" value="F:MAP kinase tyrosine phosphatase activity"/>
    <property type="evidence" value="ECO:0007669"/>
    <property type="project" value="TreeGrafter"/>
</dbReference>
<dbReference type="InterPro" id="IPR020422">
    <property type="entry name" value="TYR_PHOSPHATASE_DUAL_dom"/>
</dbReference>
<dbReference type="Pfam" id="PF00782">
    <property type="entry name" value="DSPc"/>
    <property type="match status" value="1"/>
</dbReference>
<dbReference type="SUPFAM" id="SSF52799">
    <property type="entry name" value="(Phosphotyrosine protein) phosphatases II"/>
    <property type="match status" value="1"/>
</dbReference>
<dbReference type="OrthoDB" id="10252009at2759"/>
<evidence type="ECO:0000256" key="1">
    <source>
        <dbReference type="ARBA" id="ARBA00008601"/>
    </source>
</evidence>
<feature type="region of interest" description="Disordered" evidence="5">
    <location>
        <begin position="338"/>
        <end position="363"/>
    </location>
</feature>
<feature type="domain" description="Tyrosine specific protein phosphatases" evidence="7">
    <location>
        <begin position="77"/>
        <end position="134"/>
    </location>
</feature>
<gene>
    <name evidence="8" type="ORF">FGO68_gene7414</name>
</gene>
<feature type="region of interest" description="Disordered" evidence="5">
    <location>
        <begin position="380"/>
        <end position="399"/>
    </location>
</feature>
<evidence type="ECO:0000256" key="5">
    <source>
        <dbReference type="SAM" id="MobiDB-lite"/>
    </source>
</evidence>
<keyword evidence="3" id="KW-0904">Protein phosphatase</keyword>
<dbReference type="GO" id="GO:0008330">
    <property type="term" value="F:protein tyrosine/threonine phosphatase activity"/>
    <property type="evidence" value="ECO:0007669"/>
    <property type="project" value="TreeGrafter"/>
</dbReference>
<keyword evidence="2" id="KW-0378">Hydrolase</keyword>
<dbReference type="PANTHER" id="PTHR10159:SF511">
    <property type="entry name" value="DUAL SPECIFICITY PROTEIN PHOSPHATASE 1"/>
    <property type="match status" value="1"/>
</dbReference>
<comment type="similarity">
    <text evidence="1">Belongs to the protein-tyrosine phosphatase family. Non-receptor class dual specificity subfamily.</text>
</comment>
<dbReference type="AlphaFoldDB" id="A0A8J8T1D2"/>
<feature type="domain" description="Tyrosine-protein phosphatase" evidence="6">
    <location>
        <begin position="15"/>
        <end position="156"/>
    </location>
</feature>
<evidence type="ECO:0000313" key="9">
    <source>
        <dbReference type="Proteomes" id="UP000785679"/>
    </source>
</evidence>